<dbReference type="AlphaFoldDB" id="A0A1B7VLB7"/>
<dbReference type="Proteomes" id="UP000092382">
    <property type="component" value="Unassembled WGS sequence"/>
</dbReference>
<accession>A0A1B7VLB7</accession>
<organism evidence="2 3">
    <name type="scientific">Aphanizomenon flos-aquae LD13</name>
    <dbReference type="NCBI Taxonomy" id="1710894"/>
    <lineage>
        <taxon>Bacteria</taxon>
        <taxon>Bacillati</taxon>
        <taxon>Cyanobacteriota</taxon>
        <taxon>Cyanophyceae</taxon>
        <taxon>Nostocales</taxon>
        <taxon>Aphanizomenonaceae</taxon>
        <taxon>Aphanizomenon</taxon>
    </lineage>
</organism>
<dbReference type="SUPFAM" id="SSF52540">
    <property type="entry name" value="P-loop containing nucleoside triphosphate hydrolases"/>
    <property type="match status" value="1"/>
</dbReference>
<dbReference type="EMBL" id="LJOY01000076">
    <property type="protein sequence ID" value="OBQ20451.1"/>
    <property type="molecule type" value="Genomic_DNA"/>
</dbReference>
<sequence>MKIKVKNLGALREAEFTLGDLTIICGGNNTGKTYATYALFGFLYTWQRILSIQINDDKIEELLADGVIRIDIQEYVKKSEQIIIKACERYTQELPKIFAAPIDRFKNTEFNISLEIKTEDIKLKNKFDRKMGSANAEIFSITKSEESTELVVTLLVEKDKVKIPYEFIKFLIANAIKDIIFAQFFPRPFIASAERTGAAIFRKELNFAKNRLLEEIGQADENIDTMELLLKEYDDYALPIKTNVDFTRKLETIVKKNSFITDEHPDLLADFTDIIGGEYTVTRNDELYYVPKGKKVKLSMDESSSAVRSLLDIGFYLKHEAQHGDLLMVDEPELNLHPENQRRVARLFARLVNVGIKVFITTHSDYIVKELNTLIMLNHDKPHLQRIAEQEGYRPEELITAEKIKVYIAEEANMKLEGNTKKTKCQTLIPADIDPELGIEARSFDTTIETMNRIQEAIFWSEE</sequence>
<evidence type="ECO:0000313" key="3">
    <source>
        <dbReference type="Proteomes" id="UP000092382"/>
    </source>
</evidence>
<evidence type="ECO:0000313" key="2">
    <source>
        <dbReference type="EMBL" id="OBQ20451.1"/>
    </source>
</evidence>
<feature type="domain" description="Endonuclease GajA/Old nuclease/RecF-like AAA" evidence="1">
    <location>
        <begin position="1"/>
        <end position="368"/>
    </location>
</feature>
<dbReference type="Gene3D" id="3.40.50.300">
    <property type="entry name" value="P-loop containing nucleotide triphosphate hydrolases"/>
    <property type="match status" value="1"/>
</dbReference>
<dbReference type="STRING" id="1803587.GCA_001593825_03372"/>
<name>A0A1B7VLB7_APHFL</name>
<dbReference type="InterPro" id="IPR027417">
    <property type="entry name" value="P-loop_NTPase"/>
</dbReference>
<dbReference type="PANTHER" id="PTHR43581:SF4">
    <property type="entry name" value="ATP_GTP PHOSPHATASE"/>
    <property type="match status" value="1"/>
</dbReference>
<gene>
    <name evidence="2" type="ORF">AN481_17135</name>
</gene>
<dbReference type="PANTHER" id="PTHR43581">
    <property type="entry name" value="ATP/GTP PHOSPHATASE"/>
    <property type="match status" value="1"/>
</dbReference>
<dbReference type="PATRIC" id="fig|1710894.3.peg.2449"/>
<dbReference type="InterPro" id="IPR041685">
    <property type="entry name" value="AAA_GajA/Old/RecF-like"/>
</dbReference>
<dbReference type="InterPro" id="IPR051396">
    <property type="entry name" value="Bact_Antivir_Def_Nuclease"/>
</dbReference>
<evidence type="ECO:0000259" key="1">
    <source>
        <dbReference type="Pfam" id="PF13175"/>
    </source>
</evidence>
<proteinExistence type="predicted"/>
<protein>
    <recommendedName>
        <fullName evidence="1">Endonuclease GajA/Old nuclease/RecF-like AAA domain-containing protein</fullName>
    </recommendedName>
</protein>
<comment type="caution">
    <text evidence="2">The sequence shown here is derived from an EMBL/GenBank/DDBJ whole genome shotgun (WGS) entry which is preliminary data.</text>
</comment>
<reference evidence="2 3" key="1">
    <citation type="submission" date="2015-09" db="EMBL/GenBank/DDBJ databases">
        <title>Whole genome shotgun sequence assembly of Aphanizomenon flos-aquae UKL13.</title>
        <authorList>
            <person name="Driscoll C."/>
        </authorList>
    </citation>
    <scope>NUCLEOTIDE SEQUENCE [LARGE SCALE GENOMIC DNA]</scope>
    <source>
        <strain evidence="2">MDT13</strain>
    </source>
</reference>
<dbReference type="Pfam" id="PF13175">
    <property type="entry name" value="AAA_15"/>
    <property type="match status" value="1"/>
</dbReference>